<dbReference type="STRING" id="1071378.G0WG94"/>
<dbReference type="GO" id="GO:0009408">
    <property type="term" value="P:response to heat"/>
    <property type="evidence" value="ECO:0007669"/>
    <property type="project" value="EnsemblFungi"/>
</dbReference>
<dbReference type="FunFam" id="3.40.50.10330:FF:000005">
    <property type="entry name" value="Sphingosine kinase 2"/>
    <property type="match status" value="1"/>
</dbReference>
<evidence type="ECO:0000256" key="5">
    <source>
        <dbReference type="ARBA" id="ARBA00022840"/>
    </source>
</evidence>
<dbReference type="GO" id="GO:0019722">
    <property type="term" value="P:calcium-mediated signaling"/>
    <property type="evidence" value="ECO:0007669"/>
    <property type="project" value="EnsemblFungi"/>
</dbReference>
<dbReference type="SUPFAM" id="SSF111331">
    <property type="entry name" value="NAD kinase/diacylglycerol kinase-like"/>
    <property type="match status" value="1"/>
</dbReference>
<name>G0WG94_NAUDC</name>
<protein>
    <recommendedName>
        <fullName evidence="10">sphingosine kinase</fullName>
        <ecNumber evidence="10">2.7.1.91</ecNumber>
    </recommendedName>
</protein>
<keyword evidence="3" id="KW-0547">Nucleotide-binding</keyword>
<dbReference type="PANTHER" id="PTHR12358">
    <property type="entry name" value="SPHINGOSINE KINASE"/>
    <property type="match status" value="1"/>
</dbReference>
<comment type="catalytic activity">
    <reaction evidence="9">
        <text>a sphingoid base + ATP = a sphingoid 1-phosphate + ADP + H(+)</text>
        <dbReference type="Rhea" id="RHEA:51496"/>
        <dbReference type="ChEBI" id="CHEBI:15378"/>
        <dbReference type="ChEBI" id="CHEBI:30616"/>
        <dbReference type="ChEBI" id="CHEBI:76941"/>
        <dbReference type="ChEBI" id="CHEBI:84410"/>
        <dbReference type="ChEBI" id="CHEBI:456216"/>
        <dbReference type="EC" id="2.7.1.91"/>
    </reaction>
</comment>
<proteinExistence type="predicted"/>
<dbReference type="GO" id="GO:0005794">
    <property type="term" value="C:Golgi apparatus"/>
    <property type="evidence" value="ECO:0007669"/>
    <property type="project" value="EnsemblFungi"/>
</dbReference>
<keyword evidence="8" id="KW-0564">Palmitate</keyword>
<keyword evidence="7" id="KW-0472">Membrane</keyword>
<comment type="catalytic activity">
    <reaction evidence="11">
        <text>(4R)-hydroxysphinganine + ATP = (4R)-hydroxysphinganine 1-phosphate + ADP + H(+)</text>
        <dbReference type="Rhea" id="RHEA:33563"/>
        <dbReference type="ChEBI" id="CHEBI:15378"/>
        <dbReference type="ChEBI" id="CHEBI:30616"/>
        <dbReference type="ChEBI" id="CHEBI:64124"/>
        <dbReference type="ChEBI" id="CHEBI:64795"/>
        <dbReference type="ChEBI" id="CHEBI:456216"/>
        <dbReference type="EC" id="2.7.1.91"/>
    </reaction>
    <physiologicalReaction direction="left-to-right" evidence="11">
        <dbReference type="Rhea" id="RHEA:33564"/>
    </physiologicalReaction>
</comment>
<organism evidence="15 16">
    <name type="scientific">Naumovozyma dairenensis (strain ATCC 10597 / BCRC 20456 / CBS 421 / NBRC 0211 / NRRL Y-12639)</name>
    <name type="common">Saccharomyces dairenensis</name>
    <dbReference type="NCBI Taxonomy" id="1071378"/>
    <lineage>
        <taxon>Eukaryota</taxon>
        <taxon>Fungi</taxon>
        <taxon>Dikarya</taxon>
        <taxon>Ascomycota</taxon>
        <taxon>Saccharomycotina</taxon>
        <taxon>Saccharomycetes</taxon>
        <taxon>Saccharomycetales</taxon>
        <taxon>Saccharomycetaceae</taxon>
        <taxon>Naumovozyma</taxon>
    </lineage>
</organism>
<dbReference type="EC" id="2.7.1.91" evidence="10"/>
<keyword evidence="2" id="KW-0808">Transferase</keyword>
<evidence type="ECO:0000259" key="14">
    <source>
        <dbReference type="PROSITE" id="PS50146"/>
    </source>
</evidence>
<dbReference type="Gene3D" id="2.60.200.40">
    <property type="match status" value="1"/>
</dbReference>
<accession>G0WG94</accession>
<dbReference type="GO" id="GO:0008481">
    <property type="term" value="F:sphingosine kinase activity"/>
    <property type="evidence" value="ECO:0007669"/>
    <property type="project" value="UniProtKB-EC"/>
</dbReference>
<dbReference type="RefSeq" id="XP_003672048.1">
    <property type="nucleotide sequence ID" value="XM_003672000.1"/>
</dbReference>
<dbReference type="OrthoDB" id="3853857at2759"/>
<evidence type="ECO:0000256" key="11">
    <source>
        <dbReference type="ARBA" id="ARBA00052341"/>
    </source>
</evidence>
<dbReference type="GeneID" id="11493992"/>
<dbReference type="Proteomes" id="UP000000689">
    <property type="component" value="Chromosome 9"/>
</dbReference>
<evidence type="ECO:0000256" key="6">
    <source>
        <dbReference type="ARBA" id="ARBA00022919"/>
    </source>
</evidence>
<evidence type="ECO:0000256" key="12">
    <source>
        <dbReference type="ARBA" id="ARBA00052914"/>
    </source>
</evidence>
<comment type="subcellular location">
    <subcellularLocation>
        <location evidence="1">Endomembrane system</location>
    </subcellularLocation>
</comment>
<dbReference type="AlphaFoldDB" id="G0WG94"/>
<dbReference type="PANTHER" id="PTHR12358:SF31">
    <property type="entry name" value="ACYLGLYCEROL KINASE, MITOCHONDRIAL"/>
    <property type="match status" value="1"/>
</dbReference>
<keyword evidence="8" id="KW-0449">Lipoprotein</keyword>
<evidence type="ECO:0000256" key="8">
    <source>
        <dbReference type="ARBA" id="ARBA00023139"/>
    </source>
</evidence>
<keyword evidence="6" id="KW-0746">Sphingolipid metabolism</keyword>
<evidence type="ECO:0000256" key="2">
    <source>
        <dbReference type="ARBA" id="ARBA00022679"/>
    </source>
</evidence>
<keyword evidence="6" id="KW-0443">Lipid metabolism</keyword>
<evidence type="ECO:0000313" key="15">
    <source>
        <dbReference type="EMBL" id="CCD26805.1"/>
    </source>
</evidence>
<dbReference type="SMART" id="SM00046">
    <property type="entry name" value="DAGKc"/>
    <property type="match status" value="1"/>
</dbReference>
<feature type="compositionally biased region" description="Low complexity" evidence="13">
    <location>
        <begin position="209"/>
        <end position="229"/>
    </location>
</feature>
<evidence type="ECO:0000256" key="13">
    <source>
        <dbReference type="SAM" id="MobiDB-lite"/>
    </source>
</evidence>
<dbReference type="Gene3D" id="3.40.50.10330">
    <property type="entry name" value="Probable inorganic polyphosphate/atp-NAD kinase, domain 1"/>
    <property type="match status" value="1"/>
</dbReference>
<feature type="compositionally biased region" description="Basic and acidic residues" evidence="13">
    <location>
        <begin position="23"/>
        <end position="35"/>
    </location>
</feature>
<dbReference type="EMBL" id="HE580275">
    <property type="protein sequence ID" value="CCD26805.1"/>
    <property type="molecule type" value="Genomic_DNA"/>
</dbReference>
<evidence type="ECO:0000313" key="16">
    <source>
        <dbReference type="Proteomes" id="UP000000689"/>
    </source>
</evidence>
<keyword evidence="16" id="KW-1185">Reference proteome</keyword>
<evidence type="ECO:0000256" key="3">
    <source>
        <dbReference type="ARBA" id="ARBA00022741"/>
    </source>
</evidence>
<feature type="region of interest" description="Disordered" evidence="13">
    <location>
        <begin position="1"/>
        <end position="37"/>
    </location>
</feature>
<evidence type="ECO:0000256" key="4">
    <source>
        <dbReference type="ARBA" id="ARBA00022777"/>
    </source>
</evidence>
<dbReference type="GO" id="GO:0005524">
    <property type="term" value="F:ATP binding"/>
    <property type="evidence" value="ECO:0007669"/>
    <property type="project" value="UniProtKB-KW"/>
</dbReference>
<dbReference type="InterPro" id="IPR001206">
    <property type="entry name" value="Diacylglycerol_kinase_cat_dom"/>
</dbReference>
<feature type="domain" description="DAGKc" evidence="14">
    <location>
        <begin position="349"/>
        <end position="488"/>
    </location>
</feature>
<evidence type="ECO:0000256" key="9">
    <source>
        <dbReference type="ARBA" id="ARBA00043822"/>
    </source>
</evidence>
<gene>
    <name evidence="15" type="primary">NDAI0I02370</name>
    <name evidence="15" type="ordered locus">NDAI_0I02370</name>
</gene>
<comment type="catalytic activity">
    <reaction evidence="12">
        <text>sphinganine + ATP = sphinganine 1-phosphate + ADP + H(+)</text>
        <dbReference type="Rhea" id="RHEA:15465"/>
        <dbReference type="ChEBI" id="CHEBI:15378"/>
        <dbReference type="ChEBI" id="CHEBI:30616"/>
        <dbReference type="ChEBI" id="CHEBI:57817"/>
        <dbReference type="ChEBI" id="CHEBI:57939"/>
        <dbReference type="ChEBI" id="CHEBI:456216"/>
        <dbReference type="EC" id="2.7.1.91"/>
    </reaction>
    <physiologicalReaction direction="left-to-right" evidence="12">
        <dbReference type="Rhea" id="RHEA:15466"/>
    </physiologicalReaction>
</comment>
<feature type="region of interest" description="Disordered" evidence="13">
    <location>
        <begin position="102"/>
        <end position="167"/>
    </location>
</feature>
<dbReference type="eggNOG" id="KOG1116">
    <property type="taxonomic scope" value="Eukaryota"/>
</dbReference>
<evidence type="ECO:0000256" key="7">
    <source>
        <dbReference type="ARBA" id="ARBA00023136"/>
    </source>
</evidence>
<dbReference type="Pfam" id="PF00781">
    <property type="entry name" value="DAGK_cat"/>
    <property type="match status" value="1"/>
</dbReference>
<feature type="region of interest" description="Disordered" evidence="13">
    <location>
        <begin position="209"/>
        <end position="244"/>
    </location>
</feature>
<dbReference type="HOGENOM" id="CLU_013399_0_2_1"/>
<feature type="compositionally biased region" description="Polar residues" evidence="13">
    <location>
        <begin position="156"/>
        <end position="167"/>
    </location>
</feature>
<dbReference type="PROSITE" id="PS50146">
    <property type="entry name" value="DAGK"/>
    <property type="match status" value="1"/>
</dbReference>
<evidence type="ECO:0000256" key="10">
    <source>
        <dbReference type="ARBA" id="ARBA00044037"/>
    </source>
</evidence>
<keyword evidence="5" id="KW-0067">ATP-binding</keyword>
<dbReference type="InterPro" id="IPR017438">
    <property type="entry name" value="ATP-NAD_kinase_N"/>
</dbReference>
<dbReference type="GO" id="GO:0046512">
    <property type="term" value="P:sphingosine biosynthetic process"/>
    <property type="evidence" value="ECO:0007669"/>
    <property type="project" value="TreeGrafter"/>
</dbReference>
<dbReference type="KEGG" id="ndi:NDAI_0I02370"/>
<dbReference type="InterPro" id="IPR050187">
    <property type="entry name" value="Lipid_Phosphate_FormReg"/>
</dbReference>
<keyword evidence="4" id="KW-0418">Kinase</keyword>
<dbReference type="OMA" id="NTESFRW"/>
<sequence length="760" mass="85898">MLDNSYIEKYNKSIGRKGKNKDKKTNEKNENEHSSIDSTDIIPSTLLNQLPTCVRSISHPKQHLLSSAASLISSESHSIPETFSSTSDNALSLINTINNSISTTTSRQSNNKDKKNKNHSKKNRRNGNNPISSAMLTEDGLLIKSNEQNTKKKNRSTTPYSLMKNHSNSNSIVTLDTSTTSFRSSTESQFETASLISCVTCLSDTPGNNSSSLNSTISSNINENGNANDAHNHHRHHTSSINGQLPNNVVIPYGRILNAKYVDEMDKENRYKIPKNGSRLVEITFAKPRRHDVIPKCLTLLIEPLNSQSHTYLYSQTQAQTREEEEEEATSMEHDIIEEIFKRSYKNTKRKRSILVIINPFGGKRKAKKLFMTKARPLLLASDCFLEVHYTKYVGHAIEIAKEMDIDKFDTIACASGDGIPHEVINGLYRREDRVKAFNKLTITQIPCGSGNAMSVSCHWTNNPSYATLCLIKSVEVKVDVMCCSQPSYVDEHPKLSFLSQTYGVIADSDINTESFRWMGSARFELGVAFNILQRKKYPCDIYVKYAAKSKNELRSYYLEHKRKNHDYLNDSYNFRYELEEQQTGSIYANDDAIIDGMTDIDDNYNDEHDDTVTEEDFKIKYPYKDGIPDDWERIDSKITDNLGIFYSGKMPYVAADTKFFPAALPSDGAIDMVITDSRTPFTRMAPILLALDRGTHVLQPEVLHSKIKAYKIIPKVSNGLFAIDGEKFPLEPLQVEIMPKLCKTLLRNGSFVDTEFDSM</sequence>
<dbReference type="GO" id="GO:0016020">
    <property type="term" value="C:membrane"/>
    <property type="evidence" value="ECO:0007669"/>
    <property type="project" value="EnsemblFungi"/>
</dbReference>
<evidence type="ECO:0000256" key="1">
    <source>
        <dbReference type="ARBA" id="ARBA00004308"/>
    </source>
</evidence>
<dbReference type="InterPro" id="IPR016064">
    <property type="entry name" value="NAD/diacylglycerol_kinase_sf"/>
</dbReference>
<reference evidence="15 16" key="1">
    <citation type="journal article" date="2011" name="Proc. Natl. Acad. Sci. U.S.A.">
        <title>Evolutionary erosion of yeast sex chromosomes by mating-type switching accidents.</title>
        <authorList>
            <person name="Gordon J.L."/>
            <person name="Armisen D."/>
            <person name="Proux-Wera E."/>
            <person name="Oheigeartaigh S.S."/>
            <person name="Byrne K.P."/>
            <person name="Wolfe K.H."/>
        </authorList>
    </citation>
    <scope>NUCLEOTIDE SEQUENCE [LARGE SCALE GENOMIC DNA]</scope>
    <source>
        <strain evidence="16">ATCC 10597 / BCRC 20456 / CBS 421 / NBRC 0211 / NRRL Y-12639</strain>
    </source>
</reference>
<feature type="compositionally biased region" description="Basic residues" evidence="13">
    <location>
        <begin position="114"/>
        <end position="125"/>
    </location>
</feature>